<keyword evidence="5" id="KW-0411">Iron-sulfur</keyword>
<dbReference type="NCBIfam" id="TIGR00722">
    <property type="entry name" value="ttdA_fumA_fumB"/>
    <property type="match status" value="1"/>
</dbReference>
<evidence type="ECO:0000256" key="1">
    <source>
        <dbReference type="ARBA" id="ARBA00008876"/>
    </source>
</evidence>
<dbReference type="InterPro" id="IPR004646">
    <property type="entry name" value="Fe-S_hydro-lyase_TtdA-typ_cat"/>
</dbReference>
<comment type="caution">
    <text evidence="8">The sequence shown here is derived from an EMBL/GenBank/DDBJ whole genome shotgun (WGS) entry which is preliminary data.</text>
</comment>
<organism evidence="8 9">
    <name type="scientific">Acidiphilium iwatense</name>
    <dbReference type="NCBI Taxonomy" id="768198"/>
    <lineage>
        <taxon>Bacteria</taxon>
        <taxon>Pseudomonadati</taxon>
        <taxon>Pseudomonadota</taxon>
        <taxon>Alphaproteobacteria</taxon>
        <taxon>Acetobacterales</taxon>
        <taxon>Acidocellaceae</taxon>
        <taxon>Acidiphilium</taxon>
    </lineage>
</organism>
<dbReference type="InterPro" id="IPR051208">
    <property type="entry name" value="Class-I_Fumarase/Tartrate_DH"/>
</dbReference>
<keyword evidence="2" id="KW-0004">4Fe-4S</keyword>
<evidence type="ECO:0000256" key="3">
    <source>
        <dbReference type="ARBA" id="ARBA00022723"/>
    </source>
</evidence>
<keyword evidence="9" id="KW-1185">Reference proteome</keyword>
<keyword evidence="6" id="KW-0456">Lyase</keyword>
<evidence type="ECO:0000313" key="9">
    <source>
        <dbReference type="Proteomes" id="UP001521209"/>
    </source>
</evidence>
<dbReference type="Proteomes" id="UP001521209">
    <property type="component" value="Unassembled WGS sequence"/>
</dbReference>
<dbReference type="RefSeq" id="WP_235705967.1">
    <property type="nucleotide sequence ID" value="NZ_JAKGBZ010000067.1"/>
</dbReference>
<dbReference type="PANTHER" id="PTHR30389">
    <property type="entry name" value="FUMARATE HYDRATASE-RELATED"/>
    <property type="match status" value="1"/>
</dbReference>
<evidence type="ECO:0000256" key="4">
    <source>
        <dbReference type="ARBA" id="ARBA00023004"/>
    </source>
</evidence>
<reference evidence="8 9" key="1">
    <citation type="submission" date="2022-01" db="EMBL/GenBank/DDBJ databases">
        <authorList>
            <person name="Won M."/>
            <person name="Kim S.-J."/>
            <person name="Kwon S.-W."/>
        </authorList>
    </citation>
    <scope>NUCLEOTIDE SEQUENCE [LARGE SCALE GENOMIC DNA]</scope>
    <source>
        <strain evidence="8 9">KCTC 23505</strain>
    </source>
</reference>
<keyword evidence="3" id="KW-0479">Metal-binding</keyword>
<dbReference type="EMBL" id="JAKGBZ010000067">
    <property type="protein sequence ID" value="MCF3948654.1"/>
    <property type="molecule type" value="Genomic_DNA"/>
</dbReference>
<sequence length="319" mass="35053">MISIALLERTAEALMAKAAIEIPDDYLAGLRRCADTETGDLSSFVIQAMLENYEAAKEDRRAMCGDTGVPRWYVKYANDARVEGGAVALEAALRRATAQATAAVPLRSNRVHPLWRTDHNNNCGIFAPEIDYAFHPEGEWIDLTTVHKGGLFGSDYRMLFPGDGIEGIRRFFLDTLIGFGKRGLACQPAIVGIGLGGSKDMCMVLGKQASCLRVVGSRHPDPKIAALEEELKDLGNRIGMGAMGFIGSSMVIDCHIEVGYCHTGGMPMSVHMFCLSSRRATARIYPDGKAIFRTDPEWFTNYMRRPTVEWESPHSMAAE</sequence>
<proteinExistence type="inferred from homology"/>
<protein>
    <submittedName>
        <fullName evidence="8">Fumarate hydratase</fullName>
    </submittedName>
</protein>
<comment type="similarity">
    <text evidence="1">Belongs to the class-I fumarase family.</text>
</comment>
<evidence type="ECO:0000256" key="5">
    <source>
        <dbReference type="ARBA" id="ARBA00023014"/>
    </source>
</evidence>
<feature type="domain" description="Fe-S hydro-lyase tartrate dehydratase alpha-type catalytic" evidence="7">
    <location>
        <begin position="10"/>
        <end position="282"/>
    </location>
</feature>
<dbReference type="PANTHER" id="PTHR30389:SF17">
    <property type="entry name" value="L(+)-TARTRATE DEHYDRATASE SUBUNIT ALPHA-RELATED"/>
    <property type="match status" value="1"/>
</dbReference>
<evidence type="ECO:0000256" key="2">
    <source>
        <dbReference type="ARBA" id="ARBA00022485"/>
    </source>
</evidence>
<evidence type="ECO:0000259" key="7">
    <source>
        <dbReference type="Pfam" id="PF05681"/>
    </source>
</evidence>
<dbReference type="Pfam" id="PF05681">
    <property type="entry name" value="Fumerase"/>
    <property type="match status" value="1"/>
</dbReference>
<gene>
    <name evidence="8" type="ORF">L2A60_18505</name>
</gene>
<keyword evidence="4" id="KW-0408">Iron</keyword>
<evidence type="ECO:0000313" key="8">
    <source>
        <dbReference type="EMBL" id="MCF3948654.1"/>
    </source>
</evidence>
<accession>A0ABS9E163</accession>
<name>A0ABS9E163_9PROT</name>
<evidence type="ECO:0000256" key="6">
    <source>
        <dbReference type="ARBA" id="ARBA00023239"/>
    </source>
</evidence>